<dbReference type="GO" id="GO:0003677">
    <property type="term" value="F:DNA binding"/>
    <property type="evidence" value="ECO:0007669"/>
    <property type="project" value="UniProtKB-UniRule"/>
</dbReference>
<protein>
    <recommendedName>
        <fullName evidence="4">Core-binding (CB) domain-containing protein</fullName>
    </recommendedName>
</protein>
<dbReference type="GO" id="GO:0006310">
    <property type="term" value="P:DNA recombination"/>
    <property type="evidence" value="ECO:0007669"/>
    <property type="project" value="UniProtKB-KW"/>
</dbReference>
<dbReference type="OrthoDB" id="266605at2"/>
<sequence length="299" mass="34066">MKKQPPKVRMAKPKGRPIQLRYTCPVENREIRISTGTHDESQAEGQKKELEAKLLLGQDAKPRKRSAAGPNMPWQEFRDRYSDLKLVELRNSSRRDAESRLDVVERILKPKTLSDLASSEALQDLKNRLHSGEESRTGLPRSSHTVKTYMANVSACLNFAAIMGWLEVVPKVIPIKTSKLRHMKGRPITGEEFDRMVAATECVVGEAASDSWKRVLWGLWESGLRLGELLNVHWTDKQYIVPAWGFGPYPVLSVPAPMQKNDTEEEIPMLPRFEQVLLETPEDARDGWAFNPRATYFFT</sequence>
<dbReference type="RefSeq" id="WP_145060331.1">
    <property type="nucleotide sequence ID" value="NZ_CP036263.1"/>
</dbReference>
<accession>A0A517MW74</accession>
<dbReference type="EMBL" id="CP036263">
    <property type="protein sequence ID" value="QDS99047.1"/>
    <property type="molecule type" value="Genomic_DNA"/>
</dbReference>
<gene>
    <name evidence="5" type="ORF">HG15A2_23370</name>
</gene>
<dbReference type="InterPro" id="IPR013762">
    <property type="entry name" value="Integrase-like_cat_sf"/>
</dbReference>
<keyword evidence="2" id="KW-0233">DNA recombination</keyword>
<name>A0A517MW74_9BACT</name>
<dbReference type="Proteomes" id="UP000319852">
    <property type="component" value="Chromosome"/>
</dbReference>
<evidence type="ECO:0000259" key="4">
    <source>
        <dbReference type="PROSITE" id="PS51900"/>
    </source>
</evidence>
<reference evidence="5 6" key="1">
    <citation type="submission" date="2019-02" db="EMBL/GenBank/DDBJ databases">
        <title>Deep-cultivation of Planctomycetes and their phenomic and genomic characterization uncovers novel biology.</title>
        <authorList>
            <person name="Wiegand S."/>
            <person name="Jogler M."/>
            <person name="Boedeker C."/>
            <person name="Pinto D."/>
            <person name="Vollmers J."/>
            <person name="Rivas-Marin E."/>
            <person name="Kohn T."/>
            <person name="Peeters S.H."/>
            <person name="Heuer A."/>
            <person name="Rast P."/>
            <person name="Oberbeckmann S."/>
            <person name="Bunk B."/>
            <person name="Jeske O."/>
            <person name="Meyerdierks A."/>
            <person name="Storesund J.E."/>
            <person name="Kallscheuer N."/>
            <person name="Luecker S."/>
            <person name="Lage O.M."/>
            <person name="Pohl T."/>
            <person name="Merkel B.J."/>
            <person name="Hornburger P."/>
            <person name="Mueller R.-W."/>
            <person name="Bruemmer F."/>
            <person name="Labrenz M."/>
            <person name="Spormann A.M."/>
            <person name="Op den Camp H."/>
            <person name="Overmann J."/>
            <person name="Amann R."/>
            <person name="Jetten M.S.M."/>
            <person name="Mascher T."/>
            <person name="Medema M.H."/>
            <person name="Devos D.P."/>
            <person name="Kaster A.-K."/>
            <person name="Ovreas L."/>
            <person name="Rohde M."/>
            <person name="Galperin M.Y."/>
            <person name="Jogler C."/>
        </authorList>
    </citation>
    <scope>NUCLEOTIDE SEQUENCE [LARGE SCALE GENOMIC DNA]</scope>
    <source>
        <strain evidence="5 6">HG15A2</strain>
    </source>
</reference>
<dbReference type="PROSITE" id="PS51900">
    <property type="entry name" value="CB"/>
    <property type="match status" value="1"/>
</dbReference>
<evidence type="ECO:0000313" key="6">
    <source>
        <dbReference type="Proteomes" id="UP000319852"/>
    </source>
</evidence>
<keyword evidence="3" id="KW-0238">DNA-binding</keyword>
<feature type="domain" description="Core-binding (CB)" evidence="4">
    <location>
        <begin position="72"/>
        <end position="161"/>
    </location>
</feature>
<dbReference type="AlphaFoldDB" id="A0A517MW74"/>
<evidence type="ECO:0000313" key="5">
    <source>
        <dbReference type="EMBL" id="QDS99047.1"/>
    </source>
</evidence>
<dbReference type="InterPro" id="IPR044068">
    <property type="entry name" value="CB"/>
</dbReference>
<keyword evidence="6" id="KW-1185">Reference proteome</keyword>
<dbReference type="GO" id="GO:0015074">
    <property type="term" value="P:DNA integration"/>
    <property type="evidence" value="ECO:0007669"/>
    <property type="project" value="UniProtKB-KW"/>
</dbReference>
<evidence type="ECO:0000256" key="3">
    <source>
        <dbReference type="PROSITE-ProRule" id="PRU01248"/>
    </source>
</evidence>
<dbReference type="KEGG" id="amob:HG15A2_23370"/>
<proteinExistence type="predicted"/>
<dbReference type="SUPFAM" id="SSF56349">
    <property type="entry name" value="DNA breaking-rejoining enzymes"/>
    <property type="match status" value="1"/>
</dbReference>
<evidence type="ECO:0000256" key="1">
    <source>
        <dbReference type="ARBA" id="ARBA00022908"/>
    </source>
</evidence>
<organism evidence="5 6">
    <name type="scientific">Adhaeretor mobilis</name>
    <dbReference type="NCBI Taxonomy" id="1930276"/>
    <lineage>
        <taxon>Bacteria</taxon>
        <taxon>Pseudomonadati</taxon>
        <taxon>Planctomycetota</taxon>
        <taxon>Planctomycetia</taxon>
        <taxon>Pirellulales</taxon>
        <taxon>Lacipirellulaceae</taxon>
        <taxon>Adhaeretor</taxon>
    </lineage>
</organism>
<keyword evidence="1" id="KW-0229">DNA integration</keyword>
<dbReference type="Gene3D" id="1.10.443.10">
    <property type="entry name" value="Intergrase catalytic core"/>
    <property type="match status" value="1"/>
</dbReference>
<evidence type="ECO:0000256" key="2">
    <source>
        <dbReference type="ARBA" id="ARBA00023172"/>
    </source>
</evidence>
<dbReference type="InterPro" id="IPR011010">
    <property type="entry name" value="DNA_brk_join_enz"/>
</dbReference>